<dbReference type="Proteomes" id="UP001159363">
    <property type="component" value="Chromosome 9"/>
</dbReference>
<protein>
    <submittedName>
        <fullName evidence="2">Uncharacterized protein</fullName>
    </submittedName>
</protein>
<comment type="caution">
    <text evidence="2">The sequence shown here is derived from an EMBL/GenBank/DDBJ whole genome shotgun (WGS) entry which is preliminary data.</text>
</comment>
<proteinExistence type="predicted"/>
<evidence type="ECO:0000256" key="1">
    <source>
        <dbReference type="SAM" id="MobiDB-lite"/>
    </source>
</evidence>
<sequence length="651" mass="73541">MPAIGGFSRGSRVYPALAFRRCSILTSFHPDRLARPLLFNSNKYAHNLVYPVRHAKYSTAIRSRTVNEYVCVRGAGKRYRFFCTVVYSVAAPYPRRRFLSLQWIAPQLRGARRNGVASDKPPPGLMSLSFAHGKHYLNWGLVPGARVVRLRRVSRRLHFPGMDSGTSGEFKSSARINTKCAFNLIRNMTLLCYPNYRILVIIGIFRKEPNTSYIGWLILRFAGTTAAEWLACSPPTKANRPGHQSCRTMPLVGGFSRDLPFPPPVHSGVPHNSSQSPSSALQTTMFRAAQISLLTLRFDSNSVHEPRIDYKCVYYFAPRKSRWGRSEANMDKRRNERAGKMEEPRGNPRTSDIVRRDSHTRRTGFEPSSPRRESSSLITNTAHPLPLRIVDVEVDLLPFERTWPLRELNCSIVNFSSTRFTVVEQEFTQLQRGIKNSGRSSGRLSGIQMSRLGSMQYKSNYQETFPVPFPFPTPPFSADFVEFNAHLNRPVKFRLSPLPLPNPPFSTLLSNPSAHLASHHGELGSVPPGASTGFSHVVNVTDVAVCWRYFYRGAPVFPATAPSSLRSNLYRHYTVFAESIIEASYRRQDCTPVQCFARRGDERVDAQGKREILKEKGGQDGRRPTSMTEHEQLRGQPPHALGPNSSKSFYY</sequence>
<feature type="compositionally biased region" description="Basic and acidic residues" evidence="1">
    <location>
        <begin position="606"/>
        <end position="633"/>
    </location>
</feature>
<evidence type="ECO:0000313" key="3">
    <source>
        <dbReference type="Proteomes" id="UP001159363"/>
    </source>
</evidence>
<reference evidence="2 3" key="1">
    <citation type="submission" date="2023-02" db="EMBL/GenBank/DDBJ databases">
        <title>LHISI_Scaffold_Assembly.</title>
        <authorList>
            <person name="Stuart O.P."/>
            <person name="Cleave R."/>
            <person name="Magrath M.J.L."/>
            <person name="Mikheyev A.S."/>
        </authorList>
    </citation>
    <scope>NUCLEOTIDE SEQUENCE [LARGE SCALE GENOMIC DNA]</scope>
    <source>
        <strain evidence="2">Daus_M_001</strain>
        <tissue evidence="2">Leg muscle</tissue>
    </source>
</reference>
<keyword evidence="3" id="KW-1185">Reference proteome</keyword>
<feature type="compositionally biased region" description="Basic and acidic residues" evidence="1">
    <location>
        <begin position="327"/>
        <end position="357"/>
    </location>
</feature>
<feature type="region of interest" description="Disordered" evidence="1">
    <location>
        <begin position="606"/>
        <end position="651"/>
    </location>
</feature>
<gene>
    <name evidence="2" type="ORF">PR048_025427</name>
</gene>
<name>A0ABQ9GR99_9NEOP</name>
<dbReference type="EMBL" id="JARBHB010000010">
    <property type="protein sequence ID" value="KAJ8874564.1"/>
    <property type="molecule type" value="Genomic_DNA"/>
</dbReference>
<accession>A0ABQ9GR99</accession>
<evidence type="ECO:0000313" key="2">
    <source>
        <dbReference type="EMBL" id="KAJ8874564.1"/>
    </source>
</evidence>
<feature type="region of interest" description="Disordered" evidence="1">
    <location>
        <begin position="327"/>
        <end position="377"/>
    </location>
</feature>
<organism evidence="2 3">
    <name type="scientific">Dryococelus australis</name>
    <dbReference type="NCBI Taxonomy" id="614101"/>
    <lineage>
        <taxon>Eukaryota</taxon>
        <taxon>Metazoa</taxon>
        <taxon>Ecdysozoa</taxon>
        <taxon>Arthropoda</taxon>
        <taxon>Hexapoda</taxon>
        <taxon>Insecta</taxon>
        <taxon>Pterygota</taxon>
        <taxon>Neoptera</taxon>
        <taxon>Polyneoptera</taxon>
        <taxon>Phasmatodea</taxon>
        <taxon>Verophasmatodea</taxon>
        <taxon>Anareolatae</taxon>
        <taxon>Phasmatidae</taxon>
        <taxon>Eurycanthinae</taxon>
        <taxon>Dryococelus</taxon>
    </lineage>
</organism>